<dbReference type="PROSITE" id="PS51198">
    <property type="entry name" value="UVRD_HELICASE_ATP_BIND"/>
    <property type="match status" value="1"/>
</dbReference>
<evidence type="ECO:0000256" key="2">
    <source>
        <dbReference type="ARBA" id="ARBA00022741"/>
    </source>
</evidence>
<evidence type="ECO:0000256" key="4">
    <source>
        <dbReference type="ARBA" id="ARBA00022806"/>
    </source>
</evidence>
<dbReference type="InterPro" id="IPR013986">
    <property type="entry name" value="DExx_box_DNA_helicase_dom_sf"/>
</dbReference>
<dbReference type="InterPro" id="IPR027417">
    <property type="entry name" value="P-loop_NTPase"/>
</dbReference>
<evidence type="ECO:0000256" key="9">
    <source>
        <dbReference type="ARBA" id="ARBA00034808"/>
    </source>
</evidence>
<evidence type="ECO:0000256" key="5">
    <source>
        <dbReference type="ARBA" id="ARBA00022840"/>
    </source>
</evidence>
<evidence type="ECO:0000256" key="8">
    <source>
        <dbReference type="ARBA" id="ARBA00034617"/>
    </source>
</evidence>
<dbReference type="Gene3D" id="1.10.10.160">
    <property type="match status" value="1"/>
</dbReference>
<dbReference type="PROSITE" id="PS51217">
    <property type="entry name" value="UVRD_HELICASE_CTER"/>
    <property type="match status" value="1"/>
</dbReference>
<evidence type="ECO:0000313" key="15">
    <source>
        <dbReference type="EMBL" id="UTJ07186.1"/>
    </source>
</evidence>
<dbReference type="Gene3D" id="3.40.50.300">
    <property type="entry name" value="P-loop containing nucleotide triphosphate hydrolases"/>
    <property type="match status" value="2"/>
</dbReference>
<dbReference type="EMBL" id="CP100595">
    <property type="protein sequence ID" value="UTJ07186.1"/>
    <property type="molecule type" value="Genomic_DNA"/>
</dbReference>
<keyword evidence="2 12" id="KW-0547">Nucleotide-binding</keyword>
<evidence type="ECO:0000259" key="13">
    <source>
        <dbReference type="PROSITE" id="PS51198"/>
    </source>
</evidence>
<dbReference type="PANTHER" id="PTHR11070:SF2">
    <property type="entry name" value="ATP-DEPENDENT DNA HELICASE SRS2"/>
    <property type="match status" value="1"/>
</dbReference>
<evidence type="ECO:0000256" key="10">
    <source>
        <dbReference type="ARBA" id="ARBA00034923"/>
    </source>
</evidence>
<accession>A0ABY5E4U4</accession>
<keyword evidence="6" id="KW-0238">DNA-binding</keyword>
<reference evidence="15" key="1">
    <citation type="submission" date="2022-07" db="EMBL/GenBank/DDBJ databases">
        <title>Arcobacter roscoffensis sp. nov., a marine bacterium isolated from coastal seawater collected from Roscoff, France.</title>
        <authorList>
            <person name="Pascual J."/>
            <person name="Lepeaux C."/>
            <person name="Methner A."/>
            <person name="Overmann J."/>
        </authorList>
    </citation>
    <scope>NUCLEOTIDE SEQUENCE</scope>
    <source>
        <strain evidence="15">ARW1-2F2</strain>
    </source>
</reference>
<name>A0ABY5E4U4_9BACT</name>
<evidence type="ECO:0000256" key="7">
    <source>
        <dbReference type="ARBA" id="ARBA00023235"/>
    </source>
</evidence>
<evidence type="ECO:0000256" key="12">
    <source>
        <dbReference type="PROSITE-ProRule" id="PRU00560"/>
    </source>
</evidence>
<dbReference type="SUPFAM" id="SSF52540">
    <property type="entry name" value="P-loop containing nucleoside triphosphate hydrolases"/>
    <property type="match status" value="1"/>
</dbReference>
<dbReference type="Pfam" id="PF13361">
    <property type="entry name" value="UvrD_C"/>
    <property type="match status" value="1"/>
</dbReference>
<keyword evidence="7" id="KW-0413">Isomerase</keyword>
<evidence type="ECO:0000256" key="1">
    <source>
        <dbReference type="ARBA" id="ARBA00009922"/>
    </source>
</evidence>
<dbReference type="GO" id="GO:0004386">
    <property type="term" value="F:helicase activity"/>
    <property type="evidence" value="ECO:0007669"/>
    <property type="project" value="UniProtKB-KW"/>
</dbReference>
<proteinExistence type="inferred from homology"/>
<dbReference type="InterPro" id="IPR014017">
    <property type="entry name" value="DNA_helicase_UvrD-like_C"/>
</dbReference>
<dbReference type="Proteomes" id="UP001060012">
    <property type="component" value="Chromosome"/>
</dbReference>
<gene>
    <name evidence="15" type="ORF">NJU99_03610</name>
</gene>
<feature type="domain" description="UvrD-like helicase ATP-binding" evidence="13">
    <location>
        <begin position="4"/>
        <end position="278"/>
    </location>
</feature>
<feature type="domain" description="UvrD-like helicase C-terminal" evidence="14">
    <location>
        <begin position="279"/>
        <end position="602"/>
    </location>
</feature>
<dbReference type="RefSeq" id="WP_254577365.1">
    <property type="nucleotide sequence ID" value="NZ_CP100595.1"/>
</dbReference>
<organism evidence="15 16">
    <name type="scientific">Arcobacter roscoffensis</name>
    <dbReference type="NCBI Taxonomy" id="2961520"/>
    <lineage>
        <taxon>Bacteria</taxon>
        <taxon>Pseudomonadati</taxon>
        <taxon>Campylobacterota</taxon>
        <taxon>Epsilonproteobacteria</taxon>
        <taxon>Campylobacterales</taxon>
        <taxon>Arcobacteraceae</taxon>
        <taxon>Arcobacter</taxon>
    </lineage>
</organism>
<dbReference type="InterPro" id="IPR014016">
    <property type="entry name" value="UvrD-like_ATP-bd"/>
</dbReference>
<dbReference type="PANTHER" id="PTHR11070">
    <property type="entry name" value="UVRD / RECB / PCRA DNA HELICASE FAMILY MEMBER"/>
    <property type="match status" value="1"/>
</dbReference>
<dbReference type="Gene3D" id="1.10.486.10">
    <property type="entry name" value="PCRA, domain 4"/>
    <property type="match status" value="1"/>
</dbReference>
<comment type="similarity">
    <text evidence="1">Belongs to the helicase family. UvrD subfamily.</text>
</comment>
<protein>
    <recommendedName>
        <fullName evidence="9">DNA 3'-5' helicase</fullName>
        <ecNumber evidence="9">5.6.2.4</ecNumber>
    </recommendedName>
    <alternativeName>
        <fullName evidence="10">DNA 3'-5' helicase II</fullName>
    </alternativeName>
</protein>
<keyword evidence="4 12" id="KW-0347">Helicase</keyword>
<dbReference type="CDD" id="cd17932">
    <property type="entry name" value="DEXQc_UvrD"/>
    <property type="match status" value="1"/>
</dbReference>
<dbReference type="InterPro" id="IPR000212">
    <property type="entry name" value="DNA_helicase_UvrD/REP"/>
</dbReference>
<evidence type="ECO:0000256" key="11">
    <source>
        <dbReference type="ARBA" id="ARBA00048988"/>
    </source>
</evidence>
<keyword evidence="16" id="KW-1185">Reference proteome</keyword>
<evidence type="ECO:0000259" key="14">
    <source>
        <dbReference type="PROSITE" id="PS51217"/>
    </source>
</evidence>
<evidence type="ECO:0000256" key="6">
    <source>
        <dbReference type="ARBA" id="ARBA00023125"/>
    </source>
</evidence>
<keyword evidence="5 12" id="KW-0067">ATP-binding</keyword>
<comment type="catalytic activity">
    <reaction evidence="11">
        <text>ATP + H2O = ADP + phosphate + H(+)</text>
        <dbReference type="Rhea" id="RHEA:13065"/>
        <dbReference type="ChEBI" id="CHEBI:15377"/>
        <dbReference type="ChEBI" id="CHEBI:15378"/>
        <dbReference type="ChEBI" id="CHEBI:30616"/>
        <dbReference type="ChEBI" id="CHEBI:43474"/>
        <dbReference type="ChEBI" id="CHEBI:456216"/>
        <dbReference type="EC" id="5.6.2.4"/>
    </reaction>
</comment>
<feature type="binding site" evidence="12">
    <location>
        <begin position="25"/>
        <end position="32"/>
    </location>
    <ligand>
        <name>ATP</name>
        <dbReference type="ChEBI" id="CHEBI:30616"/>
    </ligand>
</feature>
<sequence length="689" mass="78552">MPLSNLNEEQLEAATCNRGFNLIIASAGTGKTSTIVGRIANLINNGVQPKEILLLTFTNKAAAEMVQRVAKFFGKDVAKQIMAGTFHSVSYKLLKELNKNITLKQPNELKTLFKSLYEKRVFYEREEGINPYDGGYLYDMYSLYLNSNEGEGFGEWVKNKNPDHELYVMIYEDVVLEFNELKKKYGYANFDDLLTIMLETLEEEEFEFKEILVDEYQDTNPLQGRLLDGFRPKSLFCVGDYDQSIYAFNGSDIGIISTFSSRYKDAKVYTLRKNYRSSKPILDLATKVIEHNERIYEKNLEVMRTQTNHKPRLLAFNELFSQYHYISELISQSETPHNEIAIIFRNNSSADGIEANLREFSIPAKRKGGMSFFDSVEIKFILDMLVMQLSHNDMMAFIHVLEHGKGIGKAIAKDVFDALIKLGHGDMFKGLFSPDQDIRNPYESNKVKNIQLGLFDDFIELGSVSKFKDCGFEEAFLGNPILKHPKLSVDGAKYIYDFYLLLKHLRRSRNPETLVSNISSSMMYSKIKEILATKRATQKDGTVNVVQKTKGLAKINRKIMLLKNLSRNFNDLSKFVNSMILGGSEMSEGDGVNLLSVHASKGLEFKEVYVIDLMDGRFPNRKLMSKGGSIEEERRLFYVAVTRAKDVLYLSFAKYDKIKKLTFVASLFLKEAGLVKGDEDEKIAGDPQI</sequence>
<evidence type="ECO:0000256" key="3">
    <source>
        <dbReference type="ARBA" id="ARBA00022801"/>
    </source>
</evidence>
<comment type="catalytic activity">
    <reaction evidence="8">
        <text>Couples ATP hydrolysis with the unwinding of duplex DNA by translocating in the 3'-5' direction.</text>
        <dbReference type="EC" id="5.6.2.4"/>
    </reaction>
</comment>
<dbReference type="Pfam" id="PF00580">
    <property type="entry name" value="UvrD-helicase"/>
    <property type="match status" value="1"/>
</dbReference>
<keyword evidence="3 12" id="KW-0378">Hydrolase</keyword>
<dbReference type="EC" id="5.6.2.4" evidence="9"/>
<evidence type="ECO:0000313" key="16">
    <source>
        <dbReference type="Proteomes" id="UP001060012"/>
    </source>
</evidence>